<feature type="domain" description="RNase H type-1" evidence="4">
    <location>
        <begin position="1662"/>
        <end position="1813"/>
    </location>
</feature>
<feature type="coiled-coil region" evidence="1">
    <location>
        <begin position="237"/>
        <end position="264"/>
    </location>
</feature>
<sequence length="2995" mass="325230">MSKAQAWQCAQCKNFCKGTAAFCSTCGTPWSNNTGYGPRENAQTPWVQEAWSSWEGQWRAPSPRRRGTWQQPKGKGPHSPRRRGHPPGGKGKMDSKGGAAAPAQAAKGGPSMPQTEWELPVAPTPTIPPPPKETSATTTGPASGMDGAVLQQLLGAMSRSREDLPQHLRDILDEHITEDHRFAGKTMHKLVSTQTAAKRELAQIQTARRDFLAHWASYTNKLCLTWEKQLAEKAKTMSEFDASAERWTQQLQEATRELARLTGGSAQTVEDSDVELMESAEEQVDEELQREAQRRQFQARMEEKEQEITKTLQAAQQVSREQEAFLGRGDRERSPRRRTESKDPTKDAANIKDAQSKGERGDAEAKAPPGSLPRPLVEPHGNREADSKQHNGWDFEENSRVVDETQREELQERPRQANGTRVEAEVRELGLGWGLTDVAQDVLRVIPDLRNIRVLMCRLAGFPALQVVATSSTVPLPGHAYPLDLRTVGGRVCTVVLFPGMTHGEVDDRISRECQDFRRPDRPFSLRLPDGRPFRAIPFQVLGPDFIKGEATETAEVAVEIDETDLLQLSLHRVCASDGCKGPAPLNGPALHLTLPAHQGLPARPKCAQPHGVDMAAASVPLFSTADIMKLACIQSVRKPTEGLPAQLLPGLTGISCPAGPATKPSTARTAPCLISDLRTTISAQVPLRPTWMAGQQFSPPMDYACVATPPPAQSSRRFYTIFEPRLDHRQRSAPREWRLIDFITDAIREVQERVRLVYLITRPMHGFAAPQLALTLARAPVGCRSVPIDLRAVGGLVHTVEVFFPSPAVSIWEVLHDKGLDATGEWAAAHAAGHLYLLDQDGREIVAWADTDDGPEWAEFAARPGPWQARRIPYGSETAPPLQATFTTTTSTTTGMAVDQAEAALPPSLLGARLFSASAASCNAEVVMPFQVFPEHLSQACVRGLPAAQLHLYQDQGLSAQGRDFIVFGNEGTGVVRQASADWTVEQFLQEAVEVSNSAIRSVRFLSLPLPGLPTPQLTVTAQSADLGHVMLPIDARDIGGGIITMLVGPDASSHDLFATLLQAAPELTGTLHELLAVDGIFLQYEVGQVWEQSPPDLTLSQWVAVRRDHRLLQRLHGPLPPVLSDATTSTTTAVAVPPATEPSVVFVLVGGGTLLRLAPQRLSQLNLAASLTDLLMLLAIHGRLPSEPVVTVAAAMPRAASTPNTLYVGFVVVDLPDVDREVAVLQDQSLDGSLLVGLTVDRGTQAEGLLAPAQARRGFTAALNGAPMQGSRRSLVTGDLIQLHQGPLAARVWSATYLFQVLPELLLFALPTRLPGLRSFVRGDMSFDSRWNTRNYLFEAIGLRLLEQCLELGEPGARSHPYLVLGQAHLPLLLYVPSDDAPSQEQVLRFLFYSGFFDPGTTFAITAATSGTVPIVVSIPPRAHLMTVLFPAPDETPTMLQLSVDADCRLDSLQLPIRRGMELVFPRLTHAAVIQERHSTGATSSSRGGGSMSLLQVKTTILTARTTHGAVNRESLLRGLVSSPETEGASLLQVKVHPAQPRTAGTGAASSASSLGPVVAPSIPTPFGRRHLPSVQGTVGCNSLGQGPTCAPQPCCLALDDLLAKPAAAITWGVNQDICDACFADHQLPGFLEQAHATHIPECAALRQWRSLPDWLPMQPCDELFLFTDGSYSPGASDAAWAVVIIARQGGRIGKIGVRAGLTQGPGAGGAAARPVLSAFDGELEAALHALAFAAGVVCPLIQIGIDCAAALEVIQGQVALQPQDVAAHAAVAIRALLMMQGKTVLAHKVLAHAGCALNGLADAAAKAALRQAQPAEDDFSAFWEAVDEGIIAKLWLVPRHPLTAHTMPHLNEAGTWTRASCDIKCPEVPSRPFGTHPPTMPCQPVCLSLRILQYNALSLKGAGAMDLIAKGLDKHRVDVAGLQETRLSLEGLTKGTGGAQIWVRKSKKWDRQAFAIIHKEPQILLVTGVYKGIRVLLATAHALPACSADAELQEWWGHFDTVLHKSPATCTPIFMLDANATFAGGATTADTLQCRPVCGNSTRLLALTQRRGLALSPQQSPHGEQLFSWTSPQGHRKLIDYVAWPHDWANHGLSHPGVLLGDLHEDIDHQPVCIDLRVDLEAPPQTGRNRLDARLWMDPRATVAAALAAMTCPPVSWTVDSTTHVDSLHRHLFSHMEGVKIDVQEAPRNPALTAQTFAMVREHRHLRRCSRHSLRRADKAYLQLCFHAWRFGQRTADNLRTQDRKCRIGAARAWAIHYRHVKQMRAAMWRDKAAFTRRGIEQSRADGPAAFAHKLRAILRTGRRYRAPALLPSLTGEPGGPTTKEDVADSFGRFFAVAERASPQPVCDLMQDAGRRQKHECIAGDTLPSLACLASGFASLQKGRAPGISGIPSEVFRSNPMLLALHYYPVVCKLFLRDPAPMQWRGGLSTSVPKPGKPSDRHLGYRAIMLLEGDNKALQKAMRPALLQALPQLGTPDQMGGRPGFGLSLPAACVKAHLANLKRTRTSGAVIFIDSASAYYSITKDFLALSWEQKQNEELLRARARVLFDTVELQEDFIQVLRESADDVSAALSPALQTFLQKQLDRTWYMCRVDSAEAYVANSGTAPGSPLADVMFSLIFGKLLSRIAQFLQESGLQAAFASQGGPGHTPTWADDVSILLRTGTAAEVPDAVAQVTGFFTDELQRIGLRANHGAGKTEALLCLHGPGARQVKRDIFCSESPMIPFTTARNAGHIRVAPAYEYLGSTIQADGFSLPDIRHRLKLARDMFRPVKNRILRNPCLTKAEKTAVVKGRILTRFLYGSGLWSIRTQKEADAVSEAIFGFFRGAFRPIIGFTSQGYTNVEVAGALELPLPEELLHVERVRTAGQIAKGDLPGVLEELAQDEGWWPQVLRALREVGVYVGGSSSLEAVLPTLQRPQAVLRAACKAYLAKGIKARCVPAESLRPRPPSEGVCITAASSDRLPWRCDQCAAAFATRRSLAVHVRDMLYRILE</sequence>
<dbReference type="Gene3D" id="3.60.10.10">
    <property type="entry name" value="Endonuclease/exonuclease/phosphatase"/>
    <property type="match status" value="1"/>
</dbReference>
<dbReference type="Proteomes" id="UP000186817">
    <property type="component" value="Unassembled WGS sequence"/>
</dbReference>
<evidence type="ECO:0000313" key="6">
    <source>
        <dbReference type="Proteomes" id="UP000186817"/>
    </source>
</evidence>
<evidence type="ECO:0000313" key="5">
    <source>
        <dbReference type="EMBL" id="OLQ13016.1"/>
    </source>
</evidence>
<dbReference type="Gene3D" id="3.30.420.10">
    <property type="entry name" value="Ribonuclease H-like superfamily/Ribonuclease H"/>
    <property type="match status" value="1"/>
</dbReference>
<dbReference type="PANTHER" id="PTHR19446">
    <property type="entry name" value="REVERSE TRANSCRIPTASES"/>
    <property type="match status" value="1"/>
</dbReference>
<evidence type="ECO:0000259" key="3">
    <source>
        <dbReference type="PROSITE" id="PS50878"/>
    </source>
</evidence>
<proteinExistence type="predicted"/>
<feature type="compositionally biased region" description="Pro residues" evidence="2">
    <location>
        <begin position="122"/>
        <end position="132"/>
    </location>
</feature>
<keyword evidence="1" id="KW-0175">Coiled coil</keyword>
<feature type="region of interest" description="Disordered" evidence="2">
    <location>
        <begin position="53"/>
        <end position="145"/>
    </location>
</feature>
<feature type="compositionally biased region" description="Basic residues" evidence="2">
    <location>
        <begin position="75"/>
        <end position="85"/>
    </location>
</feature>
<comment type="caution">
    <text evidence="5">The sequence shown here is derived from an EMBL/GenBank/DDBJ whole genome shotgun (WGS) entry which is preliminary data.</text>
</comment>
<organism evidence="5 6">
    <name type="scientific">Symbiodinium microadriaticum</name>
    <name type="common">Dinoflagellate</name>
    <name type="synonym">Zooxanthella microadriatica</name>
    <dbReference type="NCBI Taxonomy" id="2951"/>
    <lineage>
        <taxon>Eukaryota</taxon>
        <taxon>Sar</taxon>
        <taxon>Alveolata</taxon>
        <taxon>Dinophyceae</taxon>
        <taxon>Suessiales</taxon>
        <taxon>Symbiodiniaceae</taxon>
        <taxon>Symbiodinium</taxon>
    </lineage>
</organism>
<evidence type="ECO:0000256" key="1">
    <source>
        <dbReference type="SAM" id="Coils"/>
    </source>
</evidence>
<dbReference type="OrthoDB" id="412630at2759"/>
<feature type="compositionally biased region" description="Basic and acidic residues" evidence="2">
    <location>
        <begin position="380"/>
        <end position="415"/>
    </location>
</feature>
<dbReference type="InterPro" id="IPR036397">
    <property type="entry name" value="RNaseH_sf"/>
</dbReference>
<name>A0A1Q9EZW1_SYMMI</name>
<dbReference type="InterPro" id="IPR002156">
    <property type="entry name" value="RNaseH_domain"/>
</dbReference>
<dbReference type="InterPro" id="IPR000477">
    <property type="entry name" value="RT_dom"/>
</dbReference>
<dbReference type="SUPFAM" id="SSF53098">
    <property type="entry name" value="Ribonuclease H-like"/>
    <property type="match status" value="1"/>
</dbReference>
<gene>
    <name evidence="5" type="ORF">AK812_SmicGene3018</name>
</gene>
<dbReference type="InterPro" id="IPR012337">
    <property type="entry name" value="RNaseH-like_sf"/>
</dbReference>
<feature type="domain" description="Reverse transcriptase" evidence="3">
    <location>
        <begin position="2416"/>
        <end position="2750"/>
    </location>
</feature>
<evidence type="ECO:0000256" key="2">
    <source>
        <dbReference type="SAM" id="MobiDB-lite"/>
    </source>
</evidence>
<protein>
    <recommendedName>
        <fullName evidence="7">RNase H type-1 domain-containing protein</fullName>
    </recommendedName>
</protein>
<dbReference type="SUPFAM" id="SSF56219">
    <property type="entry name" value="DNase I-like"/>
    <property type="match status" value="1"/>
</dbReference>
<feature type="compositionally biased region" description="Basic and acidic residues" evidence="2">
    <location>
        <begin position="320"/>
        <end position="365"/>
    </location>
</feature>
<reference evidence="5 6" key="1">
    <citation type="submission" date="2016-02" db="EMBL/GenBank/DDBJ databases">
        <title>Genome analysis of coral dinoflagellate symbionts highlights evolutionary adaptations to a symbiotic lifestyle.</title>
        <authorList>
            <person name="Aranda M."/>
            <person name="Li Y."/>
            <person name="Liew Y.J."/>
            <person name="Baumgarten S."/>
            <person name="Simakov O."/>
            <person name="Wilson M."/>
            <person name="Piel J."/>
            <person name="Ashoor H."/>
            <person name="Bougouffa S."/>
            <person name="Bajic V.B."/>
            <person name="Ryu T."/>
            <person name="Ravasi T."/>
            <person name="Bayer T."/>
            <person name="Micklem G."/>
            <person name="Kim H."/>
            <person name="Bhak J."/>
            <person name="Lajeunesse T.C."/>
            <person name="Voolstra C.R."/>
        </authorList>
    </citation>
    <scope>NUCLEOTIDE SEQUENCE [LARGE SCALE GENOMIC DNA]</scope>
    <source>
        <strain evidence="5 6">CCMP2467</strain>
    </source>
</reference>
<feature type="compositionally biased region" description="Basic and acidic residues" evidence="2">
    <location>
        <begin position="287"/>
        <end position="308"/>
    </location>
</feature>
<accession>A0A1Q9EZW1</accession>
<dbReference type="EMBL" id="LSRX01000034">
    <property type="protein sequence ID" value="OLQ13016.1"/>
    <property type="molecule type" value="Genomic_DNA"/>
</dbReference>
<dbReference type="GO" id="GO:0003676">
    <property type="term" value="F:nucleic acid binding"/>
    <property type="evidence" value="ECO:0007669"/>
    <property type="project" value="InterPro"/>
</dbReference>
<dbReference type="PROSITE" id="PS50879">
    <property type="entry name" value="RNASE_H_1"/>
    <property type="match status" value="1"/>
</dbReference>
<keyword evidence="6" id="KW-1185">Reference proteome</keyword>
<feature type="compositionally biased region" description="Polar residues" evidence="2">
    <location>
        <begin position="309"/>
        <end position="319"/>
    </location>
</feature>
<dbReference type="PROSITE" id="PS50878">
    <property type="entry name" value="RT_POL"/>
    <property type="match status" value="1"/>
</dbReference>
<feature type="region of interest" description="Disordered" evidence="2">
    <location>
        <begin position="287"/>
        <end position="419"/>
    </location>
</feature>
<dbReference type="InterPro" id="IPR036691">
    <property type="entry name" value="Endo/exonu/phosph_ase_sf"/>
</dbReference>
<evidence type="ECO:0008006" key="7">
    <source>
        <dbReference type="Google" id="ProtNLM"/>
    </source>
</evidence>
<dbReference type="GO" id="GO:0004523">
    <property type="term" value="F:RNA-DNA hybrid ribonuclease activity"/>
    <property type="evidence" value="ECO:0007669"/>
    <property type="project" value="InterPro"/>
</dbReference>
<feature type="compositionally biased region" description="Low complexity" evidence="2">
    <location>
        <begin position="96"/>
        <end position="110"/>
    </location>
</feature>
<evidence type="ECO:0000259" key="4">
    <source>
        <dbReference type="PROSITE" id="PS50879"/>
    </source>
</evidence>